<organism evidence="8">
    <name type="scientific">Paulinella micropora</name>
    <dbReference type="NCBI Taxonomy" id="1928728"/>
    <lineage>
        <taxon>Eukaryota</taxon>
        <taxon>Sar</taxon>
        <taxon>Rhizaria</taxon>
        <taxon>Cercozoa</taxon>
        <taxon>Imbricatea</taxon>
        <taxon>Silicofilosea</taxon>
        <taxon>Euglyphida</taxon>
        <taxon>Paulinellidae</taxon>
        <taxon>Paulinella</taxon>
    </lineage>
</organism>
<dbReference type="HAMAP" id="MF_00366">
    <property type="entry name" value="RNApol_bact_RpoZ"/>
    <property type="match status" value="1"/>
</dbReference>
<reference evidence="10" key="2">
    <citation type="submission" date="2018-02" db="EMBL/GenBank/DDBJ databases">
        <title>Genome reduction pattern in chromatophore genome of Paulinella.</title>
        <authorList>
            <person name="Lhee D."/>
            <person name="Yoon H.S."/>
        </authorList>
    </citation>
    <scope>NUCLEOTIDE SEQUENCE</scope>
    <source>
        <strain evidence="10">NZ27</strain>
    </source>
</reference>
<dbReference type="GO" id="GO:0006351">
    <property type="term" value="P:DNA-templated transcription"/>
    <property type="evidence" value="ECO:0007669"/>
    <property type="project" value="UniProtKB-UniRule"/>
</dbReference>
<evidence type="ECO:0000313" key="9">
    <source>
        <dbReference type="EMBL" id="AQX44778.1"/>
    </source>
</evidence>
<protein>
    <recommendedName>
        <fullName evidence="7">DNA-directed RNA polymerase subunit omega</fullName>
        <shortName evidence="7">RNAP omega subunit</shortName>
        <ecNumber evidence="7">2.7.7.6</ecNumber>
    </recommendedName>
    <alternativeName>
        <fullName evidence="7">RNA polymerase omega subunit</fullName>
    </alternativeName>
    <alternativeName>
        <fullName evidence="7">Transcriptase subunit omega</fullName>
    </alternativeName>
</protein>
<evidence type="ECO:0000313" key="12">
    <source>
        <dbReference type="Proteomes" id="UP000503178"/>
    </source>
</evidence>
<comment type="function">
    <text evidence="7">Promotes RNA polymerase assembly. Latches the N- and C-terminal regions of the beta' subunit thereby facilitating its interaction with the beta and alpha subunits.</text>
</comment>
<dbReference type="Proteomes" id="UP000503178">
    <property type="component" value="Chromatophore Pltd"/>
</dbReference>
<comment type="catalytic activity">
    <reaction evidence="6 7">
        <text>RNA(n) + a ribonucleoside 5'-triphosphate = RNA(n+1) + diphosphate</text>
        <dbReference type="Rhea" id="RHEA:21248"/>
        <dbReference type="Rhea" id="RHEA-COMP:14527"/>
        <dbReference type="Rhea" id="RHEA-COMP:17342"/>
        <dbReference type="ChEBI" id="CHEBI:33019"/>
        <dbReference type="ChEBI" id="CHEBI:61557"/>
        <dbReference type="ChEBI" id="CHEBI:140395"/>
        <dbReference type="EC" id="2.7.7.6"/>
    </reaction>
</comment>
<evidence type="ECO:0000313" key="11">
    <source>
        <dbReference type="EMBL" id="BBL85991.1"/>
    </source>
</evidence>
<evidence type="ECO:0000256" key="7">
    <source>
        <dbReference type="HAMAP-Rule" id="MF_00366"/>
    </source>
</evidence>
<dbReference type="Pfam" id="PF01192">
    <property type="entry name" value="RNA_pol_Rpb6"/>
    <property type="match status" value="1"/>
</dbReference>
<evidence type="ECO:0000256" key="2">
    <source>
        <dbReference type="ARBA" id="ARBA00022478"/>
    </source>
</evidence>
<dbReference type="NCBIfam" id="NF001574">
    <property type="entry name" value="PRK00392.2-5"/>
    <property type="match status" value="1"/>
</dbReference>
<evidence type="ECO:0000313" key="8">
    <source>
        <dbReference type="EMBL" id="APP88011.1"/>
    </source>
</evidence>
<keyword evidence="2 7" id="KW-0240">DNA-directed RNA polymerase</keyword>
<dbReference type="GO" id="GO:0000428">
    <property type="term" value="C:DNA-directed RNA polymerase complex"/>
    <property type="evidence" value="ECO:0007669"/>
    <property type="project" value="UniProtKB-KW"/>
</dbReference>
<comment type="subunit">
    <text evidence="7">The RNAP catalytic core consists of 2 alpha, 1 beta, 1 beta' and 1 omega subunit. When a sigma factor is associated with the core the holoenzyme is formed, which can initiate transcription.</text>
</comment>
<keyword evidence="4 7" id="KW-0548">Nucleotidyltransferase</keyword>
<dbReference type="EMBL" id="KY124271">
    <property type="protein sequence ID" value="AQX44778.1"/>
    <property type="molecule type" value="Genomic_DNA"/>
</dbReference>
<dbReference type="EMBL" id="KX897545">
    <property type="protein sequence ID" value="APP88011.1"/>
    <property type="molecule type" value="Genomic_DNA"/>
</dbReference>
<dbReference type="GO" id="GO:0003677">
    <property type="term" value="F:DNA binding"/>
    <property type="evidence" value="ECO:0007669"/>
    <property type="project" value="UniProtKB-UniRule"/>
</dbReference>
<evidence type="ECO:0000256" key="5">
    <source>
        <dbReference type="ARBA" id="ARBA00023163"/>
    </source>
</evidence>
<comment type="similarity">
    <text evidence="1 7">Belongs to the RNA polymerase subunit omega family.</text>
</comment>
<keyword evidence="5 7" id="KW-0804">Transcription</keyword>
<dbReference type="EMBL" id="MG976688">
    <property type="protein sequence ID" value="AXY63169.1"/>
    <property type="molecule type" value="Genomic_DNA"/>
</dbReference>
<sequence length="81" mass="9429">MDFKSSIFNTHLPAQELAKRGESLIRQSTNRYLTTVRIAFRAKQRRFDDFDDLLEEPGTKPVQRAIIELSDEQNQPALLHD</sequence>
<evidence type="ECO:0000256" key="6">
    <source>
        <dbReference type="ARBA" id="ARBA00048552"/>
    </source>
</evidence>
<keyword evidence="8" id="KW-0934">Plastid</keyword>
<dbReference type="EMBL" id="LC490351">
    <property type="protein sequence ID" value="BBL85991.1"/>
    <property type="molecule type" value="Genomic_DNA"/>
</dbReference>
<dbReference type="GO" id="GO:0003899">
    <property type="term" value="F:DNA-directed RNA polymerase activity"/>
    <property type="evidence" value="ECO:0007669"/>
    <property type="project" value="UniProtKB-UniRule"/>
</dbReference>
<keyword evidence="3 7" id="KW-0808">Transferase</keyword>
<reference evidence="8" key="1">
    <citation type="journal article" date="2017" name="Protist">
        <title>Diversity of the Photosynthetic Paulinella Species, with the Description of Paulinella micropora sp. nov. and the Chromatophore Genome Sequence for strain KR01.</title>
        <authorList>
            <person name="Lhee D."/>
            <person name="Yang E.C."/>
            <person name="Kim J.I."/>
            <person name="Nakayama T."/>
            <person name="Zuccarello G."/>
            <person name="Andersen R.A."/>
            <person name="Yoon H.S."/>
        </authorList>
    </citation>
    <scope>NUCLEOTIDE SEQUENCE</scope>
    <source>
        <strain evidence="9">FK01</strain>
        <strain evidence="8">KR01</strain>
    </source>
</reference>
<dbReference type="EC" id="2.7.7.6" evidence="7"/>
<evidence type="ECO:0000256" key="4">
    <source>
        <dbReference type="ARBA" id="ARBA00022695"/>
    </source>
</evidence>
<proteinExistence type="inferred from homology"/>
<geneLocation type="plastid" evidence="8"/>
<accession>A0A1L5YBF0</accession>
<name>A0A1L5YBF0_9EUKA</name>
<dbReference type="AlphaFoldDB" id="A0A1L5YBF0"/>
<evidence type="ECO:0000256" key="1">
    <source>
        <dbReference type="ARBA" id="ARBA00006711"/>
    </source>
</evidence>
<evidence type="ECO:0000313" key="10">
    <source>
        <dbReference type="EMBL" id="AXY63169.1"/>
    </source>
</evidence>
<dbReference type="InterPro" id="IPR006110">
    <property type="entry name" value="Pol_omega/Rpo6/RPB6"/>
</dbReference>
<evidence type="ECO:0000256" key="3">
    <source>
        <dbReference type="ARBA" id="ARBA00022679"/>
    </source>
</evidence>
<gene>
    <name evidence="11" type="primary">MYN1_Chr_176</name>
    <name evidence="7" type="synonym">rpoZ</name>
    <name evidence="8" type="ORF">PCKR_215</name>
    <name evidence="9" type="ORF">PFK_215</name>
    <name evidence="10" type="ORF">PMNZ_215</name>
    <name evidence="11" type="ORF">PMYN1_Chma179</name>
</gene>
<keyword evidence="12" id="KW-1185">Reference proteome</keyword>
<dbReference type="InterPro" id="IPR003716">
    <property type="entry name" value="DNA-dir_RNA_pol_omega"/>
</dbReference>
<reference evidence="11 12" key="3">
    <citation type="submission" date="2019-06" db="EMBL/GenBank/DDBJ databases">
        <title>A hidden player of endosymbiotic evolution: DNA virus triggered massive gene transfer.</title>
        <authorList>
            <person name="Matsuo M."/>
            <person name="Katahata A."/>
            <person name="Tachikawa M."/>
            <person name="Minakuchi Y."/>
            <person name="Noguchi H."/>
            <person name="Toyoda A."/>
            <person name="Fujiyama A."/>
            <person name="Suzuki Y."/>
            <person name="Satoh S."/>
            <person name="Nakayama T."/>
            <person name="Kamikawa R."/>
            <person name="Nomura M."/>
            <person name="Inagaki Y."/>
            <person name="Ishida K."/>
            <person name="Obokata J."/>
        </authorList>
    </citation>
    <scope>NUCLEOTIDE SEQUENCE [LARGE SCALE GENOMIC DNA]</scope>
    <source>
        <strain evidence="11 12">MYN1</strain>
    </source>
</reference>